<dbReference type="PANTHER" id="PTHR13420">
    <property type="entry name" value="UPF0235 PROTEIN C15ORF40"/>
    <property type="match status" value="1"/>
</dbReference>
<organism evidence="3 4">
    <name type="scientific">Eiseniibacteriota bacterium</name>
    <dbReference type="NCBI Taxonomy" id="2212470"/>
    <lineage>
        <taxon>Bacteria</taxon>
        <taxon>Candidatus Eiseniibacteriota</taxon>
    </lineage>
</organism>
<gene>
    <name evidence="3" type="ORF">HOP12_00940</name>
</gene>
<dbReference type="InterPro" id="IPR036591">
    <property type="entry name" value="YggU-like_sf"/>
</dbReference>
<evidence type="ECO:0000313" key="3">
    <source>
        <dbReference type="EMBL" id="NOT32713.1"/>
    </source>
</evidence>
<dbReference type="AlphaFoldDB" id="A0A849SGM8"/>
<dbReference type="PANTHER" id="PTHR13420:SF7">
    <property type="entry name" value="UPF0235 PROTEIN C15ORF40"/>
    <property type="match status" value="1"/>
</dbReference>
<dbReference type="Pfam" id="PF02594">
    <property type="entry name" value="DUF167"/>
    <property type="match status" value="1"/>
</dbReference>
<dbReference type="Gene3D" id="3.30.1200.10">
    <property type="entry name" value="YggU-like"/>
    <property type="match status" value="1"/>
</dbReference>
<dbReference type="HAMAP" id="MF_00634">
    <property type="entry name" value="UPF0235"/>
    <property type="match status" value="1"/>
</dbReference>
<comment type="caution">
    <text evidence="3">The sequence shown here is derived from an EMBL/GenBank/DDBJ whole genome shotgun (WGS) entry which is preliminary data.</text>
</comment>
<accession>A0A849SGM8</accession>
<name>A0A849SGM8_UNCEI</name>
<dbReference type="Proteomes" id="UP000580839">
    <property type="component" value="Unassembled WGS sequence"/>
</dbReference>
<evidence type="ECO:0000313" key="4">
    <source>
        <dbReference type="Proteomes" id="UP000580839"/>
    </source>
</evidence>
<protein>
    <recommendedName>
        <fullName evidence="2">UPF0235 protein HOP12_00940</fullName>
    </recommendedName>
</protein>
<reference evidence="3 4" key="1">
    <citation type="submission" date="2020-04" db="EMBL/GenBank/DDBJ databases">
        <title>Metagenomic profiling of ammonia- and methane-oxidizing microorganisms in a Dutch drinking water treatment plant.</title>
        <authorList>
            <person name="Poghosyan L."/>
            <person name="Leucker S."/>
        </authorList>
    </citation>
    <scope>NUCLEOTIDE SEQUENCE [LARGE SCALE GENOMIC DNA]</scope>
    <source>
        <strain evidence="3">S-RSF-IL-03</strain>
    </source>
</reference>
<comment type="similarity">
    <text evidence="1 2">Belongs to the UPF0235 family.</text>
</comment>
<evidence type="ECO:0000256" key="1">
    <source>
        <dbReference type="ARBA" id="ARBA00010364"/>
    </source>
</evidence>
<proteinExistence type="inferred from homology"/>
<sequence length="99" mass="10234">MALSTRLAVRVQPGARREGLVGWLADGSLKLRVSAAPEDGRANRAIEALLATRLGLASGAVAVVRGATSRMKQVKIEGLDDVTVRGRIDAALAGDADGE</sequence>
<dbReference type="GO" id="GO:0005737">
    <property type="term" value="C:cytoplasm"/>
    <property type="evidence" value="ECO:0007669"/>
    <property type="project" value="TreeGrafter"/>
</dbReference>
<dbReference type="SMART" id="SM01152">
    <property type="entry name" value="DUF167"/>
    <property type="match status" value="1"/>
</dbReference>
<dbReference type="InterPro" id="IPR003746">
    <property type="entry name" value="DUF167"/>
</dbReference>
<dbReference type="EMBL" id="JABFRW010000009">
    <property type="protein sequence ID" value="NOT32713.1"/>
    <property type="molecule type" value="Genomic_DNA"/>
</dbReference>
<dbReference type="SUPFAM" id="SSF69786">
    <property type="entry name" value="YggU-like"/>
    <property type="match status" value="1"/>
</dbReference>
<evidence type="ECO:0000256" key="2">
    <source>
        <dbReference type="HAMAP-Rule" id="MF_00634"/>
    </source>
</evidence>
<dbReference type="NCBIfam" id="TIGR00251">
    <property type="entry name" value="DUF167 family protein"/>
    <property type="match status" value="1"/>
</dbReference>